<proteinExistence type="inferred from homology"/>
<dbReference type="SMART" id="SM00283">
    <property type="entry name" value="MA"/>
    <property type="match status" value="1"/>
</dbReference>
<dbReference type="CDD" id="cd06225">
    <property type="entry name" value="HAMP"/>
    <property type="match status" value="1"/>
</dbReference>
<dbReference type="CDD" id="cd11386">
    <property type="entry name" value="MCP_signal"/>
    <property type="match status" value="1"/>
</dbReference>
<feature type="transmembrane region" description="Helical" evidence="9">
    <location>
        <begin position="183"/>
        <end position="206"/>
    </location>
</feature>
<dbReference type="PANTHER" id="PTHR32089">
    <property type="entry name" value="METHYL-ACCEPTING CHEMOTAXIS PROTEIN MCPB"/>
    <property type="match status" value="1"/>
</dbReference>
<feature type="domain" description="Methyl-accepting transducer" evidence="10">
    <location>
        <begin position="267"/>
        <end position="503"/>
    </location>
</feature>
<evidence type="ECO:0000256" key="3">
    <source>
        <dbReference type="ARBA" id="ARBA00022989"/>
    </source>
</evidence>
<dbReference type="GO" id="GO:0007165">
    <property type="term" value="P:signal transduction"/>
    <property type="evidence" value="ECO:0007669"/>
    <property type="project" value="UniProtKB-KW"/>
</dbReference>
<dbReference type="GO" id="GO:0016020">
    <property type="term" value="C:membrane"/>
    <property type="evidence" value="ECO:0007669"/>
    <property type="project" value="UniProtKB-SubCell"/>
</dbReference>
<dbReference type="STRING" id="634436.SAMN05216361_0894"/>
<keyword evidence="13" id="KW-1185">Reference proteome</keyword>
<dbReference type="SMART" id="SM00304">
    <property type="entry name" value="HAMP"/>
    <property type="match status" value="1"/>
</dbReference>
<evidence type="ECO:0000256" key="5">
    <source>
        <dbReference type="ARBA" id="ARBA00023224"/>
    </source>
</evidence>
<dbReference type="FunFam" id="1.10.287.950:FF:000001">
    <property type="entry name" value="Methyl-accepting chemotaxis sensory transducer"/>
    <property type="match status" value="1"/>
</dbReference>
<keyword evidence="5 7" id="KW-0807">Transducer</keyword>
<dbReference type="EMBL" id="FQWD01000001">
    <property type="protein sequence ID" value="SHF92304.1"/>
    <property type="molecule type" value="Genomic_DNA"/>
</dbReference>
<dbReference type="Gene3D" id="1.10.287.950">
    <property type="entry name" value="Methyl-accepting chemotaxis protein"/>
    <property type="match status" value="1"/>
</dbReference>
<organism evidence="12 13">
    <name type="scientific">Marisediminitalea aggregata</name>
    <dbReference type="NCBI Taxonomy" id="634436"/>
    <lineage>
        <taxon>Bacteria</taxon>
        <taxon>Pseudomonadati</taxon>
        <taxon>Pseudomonadota</taxon>
        <taxon>Gammaproteobacteria</taxon>
        <taxon>Alteromonadales</taxon>
        <taxon>Alteromonadaceae</taxon>
        <taxon>Marisediminitalea</taxon>
    </lineage>
</organism>
<evidence type="ECO:0000256" key="1">
    <source>
        <dbReference type="ARBA" id="ARBA00004141"/>
    </source>
</evidence>
<dbReference type="InterPro" id="IPR003660">
    <property type="entry name" value="HAMP_dom"/>
</dbReference>
<keyword evidence="2 9" id="KW-0812">Transmembrane</keyword>
<name>A0A1M5FLK2_9ALTE</name>
<sequence>MNFLLKLSVAQKIFLIPIIGAVSFITFVVINSIVSSQNASQLQVAKNVDYPALQLSTSVLTNMEKVRDTLASSVTTGDVDAIDVAREKVDAVLDDLQAIRRIDPSLSSGVTTLQSTFSAYSEQAIEVTASILNETADFATLGDKLEEMNANYDNAISLVNQFIAARQSAFEQAFSEYNSAQDFLFWLGIIMGVVTTLILFGTAYPITSEIRGNLTRVVKSLRDIAQEDGDLTIRIESNAQDEVGDLVRYFNLFMEKLQKVVKDIVQTTLPLSDLAQNLSQLTETTNRNIADQQGAATQAKNAVDDMNHSVVAVAESAAEAARAADEATNASNEGQSVVNSTVRSIQSLAKNVDDSAQVIRKLENDSNQVGVVLDVIKGIAEQTNLLALNAAIEAARAGEQGRGFAVVADEVRTLASKTQKSTEEIQTTIEQLQSAARSAVQVMSSGTEQAESSVNEANKAGESLNVIADTIGRISAMNGQIASTTDNQQAVAEQIVGFVDEIYARTDETSKNSVRLASASSELANLAKNLEGIARQFKV</sequence>
<comment type="subcellular location">
    <subcellularLocation>
        <location evidence="1">Membrane</location>
        <topology evidence="1">Multi-pass membrane protein</topology>
    </subcellularLocation>
</comment>
<dbReference type="PROSITE" id="PS50885">
    <property type="entry name" value="HAMP"/>
    <property type="match status" value="1"/>
</dbReference>
<evidence type="ECO:0000313" key="13">
    <source>
        <dbReference type="Proteomes" id="UP000184520"/>
    </source>
</evidence>
<dbReference type="InterPro" id="IPR004089">
    <property type="entry name" value="MCPsignal_dom"/>
</dbReference>
<feature type="domain" description="HAMP" evidence="11">
    <location>
        <begin position="208"/>
        <end position="262"/>
    </location>
</feature>
<evidence type="ECO:0000256" key="7">
    <source>
        <dbReference type="PROSITE-ProRule" id="PRU00284"/>
    </source>
</evidence>
<feature type="coiled-coil region" evidence="8">
    <location>
        <begin position="313"/>
        <end position="365"/>
    </location>
</feature>
<accession>A0A1M5FLK2</accession>
<gene>
    <name evidence="12" type="ORF">SAMN05216361_0894</name>
</gene>
<reference evidence="13" key="1">
    <citation type="submission" date="2016-11" db="EMBL/GenBank/DDBJ databases">
        <authorList>
            <person name="Varghese N."/>
            <person name="Submissions S."/>
        </authorList>
    </citation>
    <scope>NUCLEOTIDE SEQUENCE [LARGE SCALE GENOMIC DNA]</scope>
    <source>
        <strain evidence="13">CGMCC 1.8995</strain>
    </source>
</reference>
<keyword evidence="4 9" id="KW-0472">Membrane</keyword>
<protein>
    <submittedName>
        <fullName evidence="12">Methyl-accepting chemotaxis protein</fullName>
    </submittedName>
</protein>
<evidence type="ECO:0000259" key="10">
    <source>
        <dbReference type="PROSITE" id="PS50111"/>
    </source>
</evidence>
<dbReference type="Pfam" id="PF00015">
    <property type="entry name" value="MCPsignal"/>
    <property type="match status" value="1"/>
</dbReference>
<evidence type="ECO:0000256" key="9">
    <source>
        <dbReference type="SAM" id="Phobius"/>
    </source>
</evidence>
<keyword evidence="8" id="KW-0175">Coiled coil</keyword>
<evidence type="ECO:0000256" key="8">
    <source>
        <dbReference type="SAM" id="Coils"/>
    </source>
</evidence>
<evidence type="ECO:0000259" key="11">
    <source>
        <dbReference type="PROSITE" id="PS50885"/>
    </source>
</evidence>
<dbReference type="RefSeq" id="WP_073318337.1">
    <property type="nucleotide sequence ID" value="NZ_FQWD01000001.1"/>
</dbReference>
<dbReference type="Proteomes" id="UP000184520">
    <property type="component" value="Unassembled WGS sequence"/>
</dbReference>
<dbReference type="GO" id="GO:0006935">
    <property type="term" value="P:chemotaxis"/>
    <property type="evidence" value="ECO:0007669"/>
    <property type="project" value="UniProtKB-ARBA"/>
</dbReference>
<keyword evidence="3 9" id="KW-1133">Transmembrane helix</keyword>
<dbReference type="PROSITE" id="PS50111">
    <property type="entry name" value="CHEMOTAXIS_TRANSDUC_2"/>
    <property type="match status" value="1"/>
</dbReference>
<evidence type="ECO:0000256" key="2">
    <source>
        <dbReference type="ARBA" id="ARBA00022692"/>
    </source>
</evidence>
<comment type="similarity">
    <text evidence="6">Belongs to the methyl-accepting chemotaxis (MCP) protein family.</text>
</comment>
<evidence type="ECO:0000256" key="6">
    <source>
        <dbReference type="ARBA" id="ARBA00029447"/>
    </source>
</evidence>
<evidence type="ECO:0000256" key="4">
    <source>
        <dbReference type="ARBA" id="ARBA00023136"/>
    </source>
</evidence>
<feature type="transmembrane region" description="Helical" evidence="9">
    <location>
        <begin position="12"/>
        <end position="34"/>
    </location>
</feature>
<dbReference type="OrthoDB" id="49457at2"/>
<dbReference type="AlphaFoldDB" id="A0A1M5FLK2"/>
<dbReference type="SUPFAM" id="SSF58104">
    <property type="entry name" value="Methyl-accepting chemotaxis protein (MCP) signaling domain"/>
    <property type="match status" value="1"/>
</dbReference>
<evidence type="ECO:0000313" key="12">
    <source>
        <dbReference type="EMBL" id="SHF92304.1"/>
    </source>
</evidence>
<dbReference type="PANTHER" id="PTHR32089:SF119">
    <property type="entry name" value="METHYL-ACCEPTING CHEMOTAXIS PROTEIN CTPL"/>
    <property type="match status" value="1"/>
</dbReference>
<dbReference type="Pfam" id="PF00672">
    <property type="entry name" value="HAMP"/>
    <property type="match status" value="1"/>
</dbReference>